<protein>
    <submittedName>
        <fullName evidence="1">Uncharacterized protein</fullName>
    </submittedName>
</protein>
<sequence length="149" mass="16924">MPNKPPKLIAIDHDDYHAEFVGKTVDGRQFFLTTPFEPAIGDKAGEEFVALYLFDKKGALLEARIDSLGPRDSMDEAARQQLHERRLSEIEPVKSQRIKIAPFSVEKFGTVFGLVLRTPEDEDDDWAVEAQPGNYMAFFEPWDSGEYDT</sequence>
<dbReference type="AlphaFoldDB" id="A0A1W6LDJ4"/>
<dbReference type="EMBL" id="CP015118">
    <property type="protein sequence ID" value="ARN22297.1"/>
    <property type="molecule type" value="Genomic_DNA"/>
</dbReference>
<reference evidence="1 2" key="1">
    <citation type="submission" date="2016-04" db="EMBL/GenBank/DDBJ databases">
        <title>Complete genome sequence of natural rubber-degrading, novel Gram-negative bacterium, Rhizobacter gummiphilus strain NS21.</title>
        <authorList>
            <person name="Tabata M."/>
            <person name="Kasai D."/>
            <person name="Fukuda M."/>
        </authorList>
    </citation>
    <scope>NUCLEOTIDE SEQUENCE [LARGE SCALE GENOMIC DNA]</scope>
    <source>
        <strain evidence="1 2">NS21</strain>
    </source>
</reference>
<dbReference type="OrthoDB" id="9155636at2"/>
<dbReference type="RefSeq" id="WP_085752595.1">
    <property type="nucleotide sequence ID" value="NZ_BSPR01000006.1"/>
</dbReference>
<dbReference type="Proteomes" id="UP000193427">
    <property type="component" value="Chromosome"/>
</dbReference>
<proteinExistence type="predicted"/>
<gene>
    <name evidence="1" type="ORF">A4W93_21660</name>
</gene>
<organism evidence="1 2">
    <name type="scientific">Piscinibacter gummiphilus</name>
    <dbReference type="NCBI Taxonomy" id="946333"/>
    <lineage>
        <taxon>Bacteria</taxon>
        <taxon>Pseudomonadati</taxon>
        <taxon>Pseudomonadota</taxon>
        <taxon>Betaproteobacteria</taxon>
        <taxon>Burkholderiales</taxon>
        <taxon>Sphaerotilaceae</taxon>
        <taxon>Piscinibacter</taxon>
    </lineage>
</organism>
<name>A0A1W6LDJ4_9BURK</name>
<accession>A0A1W6LDJ4</accession>
<evidence type="ECO:0000313" key="2">
    <source>
        <dbReference type="Proteomes" id="UP000193427"/>
    </source>
</evidence>
<evidence type="ECO:0000313" key="1">
    <source>
        <dbReference type="EMBL" id="ARN22297.1"/>
    </source>
</evidence>
<dbReference type="STRING" id="946333.A4W93_21660"/>
<dbReference type="KEGG" id="rgu:A4W93_21660"/>
<keyword evidence="2" id="KW-1185">Reference proteome</keyword>